<accession>A0A514DBN5</accession>
<name>A0A514DBN5_9VIRU</name>
<dbReference type="EMBL" id="MN035950">
    <property type="protein sequence ID" value="QDH91016.1"/>
    <property type="molecule type" value="Genomic_RNA"/>
</dbReference>
<protein>
    <submittedName>
        <fullName evidence="1">Uncharacterized protein</fullName>
    </submittedName>
</protein>
<sequence>MAFSDPQSVTVNAVAQSMPRTSSGTDRGAFKKDDGTYVLSVSHNYGNKDTRRLIRLDNFKVAPDPLFPAQNTPYQAAVHLVVTEPPVGYTNAELKLIVDGFLAYLTASSGAMITKLLGGES</sequence>
<proteinExistence type="predicted"/>
<evidence type="ECO:0000313" key="1">
    <source>
        <dbReference type="EMBL" id="QDH91016.1"/>
    </source>
</evidence>
<organism evidence="1">
    <name type="scientific">Leviviridae sp</name>
    <dbReference type="NCBI Taxonomy" id="2027243"/>
    <lineage>
        <taxon>Viruses</taxon>
        <taxon>Riboviria</taxon>
        <taxon>Orthornavirae</taxon>
        <taxon>Lenarviricota</taxon>
        <taxon>Leviviricetes</taxon>
        <taxon>Norzivirales</taxon>
        <taxon>Fiersviridae</taxon>
    </lineage>
</organism>
<reference evidence="1" key="1">
    <citation type="submission" date="2019-05" db="EMBL/GenBank/DDBJ databases">
        <title>Metatranscriptomic reconstruction reveals RNA viruses with the potential to shape carbon cycling in soil.</title>
        <authorList>
            <person name="Starr E.P."/>
            <person name="Nuccio E."/>
            <person name="Pett-Ridge J."/>
            <person name="Banfield J.F."/>
            <person name="Firestone M.K."/>
        </authorList>
    </citation>
    <scope>NUCLEOTIDE SEQUENCE</scope>
    <source>
        <strain evidence="1">H3_Bulk_41_scaffold_587</strain>
    </source>
</reference>
<gene>
    <name evidence="1" type="ORF">H3Bulk41587_000002</name>
</gene>